<gene>
    <name evidence="2" type="ORF">JTE90_001950</name>
</gene>
<evidence type="ECO:0000313" key="3">
    <source>
        <dbReference type="Proteomes" id="UP000827092"/>
    </source>
</evidence>
<feature type="region of interest" description="Disordered" evidence="1">
    <location>
        <begin position="86"/>
        <end position="132"/>
    </location>
</feature>
<accession>A0AAV6VWB2</accession>
<name>A0AAV6VWB2_9ARAC</name>
<evidence type="ECO:0000256" key="1">
    <source>
        <dbReference type="SAM" id="MobiDB-lite"/>
    </source>
</evidence>
<evidence type="ECO:0000313" key="2">
    <source>
        <dbReference type="EMBL" id="KAG8200094.1"/>
    </source>
</evidence>
<dbReference type="Proteomes" id="UP000827092">
    <property type="component" value="Unassembled WGS sequence"/>
</dbReference>
<protein>
    <submittedName>
        <fullName evidence="2">Uncharacterized protein</fullName>
    </submittedName>
</protein>
<feature type="compositionally biased region" description="Polar residues" evidence="1">
    <location>
        <begin position="86"/>
        <end position="106"/>
    </location>
</feature>
<keyword evidence="3" id="KW-1185">Reference proteome</keyword>
<comment type="caution">
    <text evidence="2">The sequence shown here is derived from an EMBL/GenBank/DDBJ whole genome shotgun (WGS) entry which is preliminary data.</text>
</comment>
<organism evidence="2 3">
    <name type="scientific">Oedothorax gibbosus</name>
    <dbReference type="NCBI Taxonomy" id="931172"/>
    <lineage>
        <taxon>Eukaryota</taxon>
        <taxon>Metazoa</taxon>
        <taxon>Ecdysozoa</taxon>
        <taxon>Arthropoda</taxon>
        <taxon>Chelicerata</taxon>
        <taxon>Arachnida</taxon>
        <taxon>Araneae</taxon>
        <taxon>Araneomorphae</taxon>
        <taxon>Entelegynae</taxon>
        <taxon>Araneoidea</taxon>
        <taxon>Linyphiidae</taxon>
        <taxon>Erigoninae</taxon>
        <taxon>Oedothorax</taxon>
    </lineage>
</organism>
<reference evidence="2 3" key="1">
    <citation type="journal article" date="2022" name="Nat. Ecol. Evol.">
        <title>A masculinizing supergene underlies an exaggerated male reproductive morph in a spider.</title>
        <authorList>
            <person name="Hendrickx F."/>
            <person name="De Corte Z."/>
            <person name="Sonet G."/>
            <person name="Van Belleghem S.M."/>
            <person name="Kostlbacher S."/>
            <person name="Vangestel C."/>
        </authorList>
    </citation>
    <scope>NUCLEOTIDE SEQUENCE [LARGE SCALE GENOMIC DNA]</scope>
    <source>
        <strain evidence="2">W744_W776</strain>
    </source>
</reference>
<sequence length="132" mass="14989">MLALWEQRRSPRIMALLEDCISTKFLEFSSDFRLWNTAWVLCDENSSRIRGERLLGTPIKVVRKKLKLNLRMESCDQMLKSLVSSSVHPNLSSDRNTTFPPTSPSTRAKGGVDTRAKSRTTKSSRRVSGDTD</sequence>
<dbReference type="AlphaFoldDB" id="A0AAV6VWB2"/>
<dbReference type="EMBL" id="JAFNEN010000020">
    <property type="protein sequence ID" value="KAG8200094.1"/>
    <property type="molecule type" value="Genomic_DNA"/>
</dbReference>
<proteinExistence type="predicted"/>